<protein>
    <submittedName>
        <fullName evidence="1">Sulfurtransferase complex subunit TusB</fullName>
    </submittedName>
</protein>
<evidence type="ECO:0000313" key="1">
    <source>
        <dbReference type="EMBL" id="MWJ28154.1"/>
    </source>
</evidence>
<dbReference type="Proteomes" id="UP000437638">
    <property type="component" value="Unassembled WGS sequence"/>
</dbReference>
<organism evidence="1 2">
    <name type="scientific">Vreelandella zhuhanensis</name>
    <dbReference type="NCBI Taxonomy" id="2684210"/>
    <lineage>
        <taxon>Bacteria</taxon>
        <taxon>Pseudomonadati</taxon>
        <taxon>Pseudomonadota</taxon>
        <taxon>Gammaproteobacteria</taxon>
        <taxon>Oceanospirillales</taxon>
        <taxon>Halomonadaceae</taxon>
        <taxon>Vreelandella</taxon>
    </lineage>
</organism>
<proteinExistence type="predicted"/>
<evidence type="ECO:0000313" key="2">
    <source>
        <dbReference type="Proteomes" id="UP000437638"/>
    </source>
</evidence>
<accession>A0A7X3KQ58</accession>
<dbReference type="PANTHER" id="PTHR37526">
    <property type="entry name" value="PROTEIN TUSB"/>
    <property type="match status" value="1"/>
</dbReference>
<dbReference type="RefSeq" id="WP_160418531.1">
    <property type="nucleotide sequence ID" value="NZ_WTKP01000005.1"/>
</dbReference>
<dbReference type="Pfam" id="PF04077">
    <property type="entry name" value="DsrH"/>
    <property type="match status" value="1"/>
</dbReference>
<comment type="caution">
    <text evidence="1">The sequence shown here is derived from an EMBL/GenBank/DDBJ whole genome shotgun (WGS) entry which is preliminary data.</text>
</comment>
<dbReference type="GO" id="GO:0016740">
    <property type="term" value="F:transferase activity"/>
    <property type="evidence" value="ECO:0007669"/>
    <property type="project" value="UniProtKB-KW"/>
</dbReference>
<gene>
    <name evidence="1" type="primary">dsrH</name>
    <name evidence="1" type="ORF">GPM19_08040</name>
</gene>
<dbReference type="Gene3D" id="3.40.1260.10">
    <property type="entry name" value="DsrEFH-like"/>
    <property type="match status" value="1"/>
</dbReference>
<sequence>MILHILNRAPASGAVVSQTLRAVSEEDCLLLIEDAVQAIMFPDWEGWQLMKGHIYVLEEDARARGLGDLISPNVSCINVDEFVELTERATQCISWF</sequence>
<keyword evidence="1" id="KW-0808">Transferase</keyword>
<dbReference type="AlphaFoldDB" id="A0A7X3KQ58"/>
<dbReference type="GO" id="GO:1990228">
    <property type="term" value="C:sulfurtransferase complex"/>
    <property type="evidence" value="ECO:0007669"/>
    <property type="project" value="TreeGrafter"/>
</dbReference>
<dbReference type="InterPro" id="IPR027396">
    <property type="entry name" value="DsrEFH-like"/>
</dbReference>
<dbReference type="GO" id="GO:0002143">
    <property type="term" value="P:tRNA wobble position uridine thiolation"/>
    <property type="evidence" value="ECO:0007669"/>
    <property type="project" value="InterPro"/>
</dbReference>
<dbReference type="PANTHER" id="PTHR37526:SF1">
    <property type="entry name" value="PROTEIN TUSB"/>
    <property type="match status" value="1"/>
</dbReference>
<reference evidence="1 2" key="1">
    <citation type="submission" date="2019-12" db="EMBL/GenBank/DDBJ databases">
        <title>Halomonas rutogse sp. nov. isolated from two lakes on Tibetan Plateau.</title>
        <authorList>
            <person name="Gao P."/>
        </authorList>
    </citation>
    <scope>NUCLEOTIDE SEQUENCE [LARGE SCALE GENOMIC DNA]</scope>
    <source>
        <strain evidence="1 2">ZH2S</strain>
    </source>
</reference>
<dbReference type="NCBIfam" id="TIGR03011">
    <property type="entry name" value="sulf_tusB_dsrH"/>
    <property type="match status" value="1"/>
</dbReference>
<dbReference type="InterPro" id="IPR007215">
    <property type="entry name" value="Sulphur_relay_TusB/DsrH"/>
</dbReference>
<name>A0A7X3KQ58_9GAMM</name>
<keyword evidence="2" id="KW-1185">Reference proteome</keyword>
<dbReference type="EMBL" id="WTKP01000005">
    <property type="protein sequence ID" value="MWJ28154.1"/>
    <property type="molecule type" value="Genomic_DNA"/>
</dbReference>
<dbReference type="SUPFAM" id="SSF75169">
    <property type="entry name" value="DsrEFH-like"/>
    <property type="match status" value="1"/>
</dbReference>